<evidence type="ECO:0000313" key="3">
    <source>
        <dbReference type="Proteomes" id="UP000784294"/>
    </source>
</evidence>
<protein>
    <submittedName>
        <fullName evidence="2">Uncharacterized protein</fullName>
    </submittedName>
</protein>
<dbReference type="EMBL" id="CAAALY010259547">
    <property type="protein sequence ID" value="VEL38940.1"/>
    <property type="molecule type" value="Genomic_DNA"/>
</dbReference>
<organism evidence="2 3">
    <name type="scientific">Protopolystoma xenopodis</name>
    <dbReference type="NCBI Taxonomy" id="117903"/>
    <lineage>
        <taxon>Eukaryota</taxon>
        <taxon>Metazoa</taxon>
        <taxon>Spiralia</taxon>
        <taxon>Lophotrochozoa</taxon>
        <taxon>Platyhelminthes</taxon>
        <taxon>Monogenea</taxon>
        <taxon>Polyopisthocotylea</taxon>
        <taxon>Polystomatidea</taxon>
        <taxon>Polystomatidae</taxon>
        <taxon>Protopolystoma</taxon>
    </lineage>
</organism>
<proteinExistence type="predicted"/>
<gene>
    <name evidence="2" type="ORF">PXEA_LOCUS32380</name>
</gene>
<sequence length="187" mass="20113">MPRLTLTANTIQPTEAGRTAEAAPSCLGPSGRGLMFTIAKPASVGEICRPGSASLRRPPIQPSGFHDLLASLSSRADTVEATGCLDRPAKHLAAPPLRSLDDMSRAAKRTRQLNNNQLWPGLERPLPSSLSKQPLEQEHTDANDTIAQWDSSRPAGQDRAMAGPAWRPKPDNDRSCSESSDDSIQLE</sequence>
<feature type="non-terminal residue" evidence="2">
    <location>
        <position position="187"/>
    </location>
</feature>
<name>A0A3S5BAU5_9PLAT</name>
<evidence type="ECO:0000256" key="1">
    <source>
        <dbReference type="SAM" id="MobiDB-lite"/>
    </source>
</evidence>
<reference evidence="2" key="1">
    <citation type="submission" date="2018-11" db="EMBL/GenBank/DDBJ databases">
        <authorList>
            <consortium name="Pathogen Informatics"/>
        </authorList>
    </citation>
    <scope>NUCLEOTIDE SEQUENCE</scope>
</reference>
<keyword evidence="3" id="KW-1185">Reference proteome</keyword>
<dbReference type="Proteomes" id="UP000784294">
    <property type="component" value="Unassembled WGS sequence"/>
</dbReference>
<evidence type="ECO:0000313" key="2">
    <source>
        <dbReference type="EMBL" id="VEL38940.1"/>
    </source>
</evidence>
<feature type="region of interest" description="Disordered" evidence="1">
    <location>
        <begin position="113"/>
        <end position="187"/>
    </location>
</feature>
<comment type="caution">
    <text evidence="2">The sequence shown here is derived from an EMBL/GenBank/DDBJ whole genome shotgun (WGS) entry which is preliminary data.</text>
</comment>
<dbReference type="AlphaFoldDB" id="A0A3S5BAU5"/>
<accession>A0A3S5BAU5</accession>